<reference evidence="2" key="1">
    <citation type="submission" date="2016-10" db="EMBL/GenBank/DDBJ databases">
        <authorList>
            <person name="Varghese N."/>
            <person name="Submissions S."/>
        </authorList>
    </citation>
    <scope>NUCLEOTIDE SEQUENCE [LARGE SCALE GENOMIC DNA]</scope>
    <source>
        <strain evidence="2">IBRC-M 10761</strain>
    </source>
</reference>
<dbReference type="Proteomes" id="UP000199403">
    <property type="component" value="Unassembled WGS sequence"/>
</dbReference>
<dbReference type="STRING" id="1416801.SAMN05192553_101532"/>
<evidence type="ECO:0000313" key="2">
    <source>
        <dbReference type="Proteomes" id="UP000199403"/>
    </source>
</evidence>
<evidence type="ECO:0000313" key="1">
    <source>
        <dbReference type="EMBL" id="SEI85023.1"/>
    </source>
</evidence>
<accession>A0A1H6TYA2</accession>
<protein>
    <submittedName>
        <fullName evidence="1">Uncharacterized protein</fullName>
    </submittedName>
</protein>
<proteinExistence type="predicted"/>
<dbReference type="RefSeq" id="WP_092169076.1">
    <property type="nucleotide sequence ID" value="NZ_FNZH01000001.1"/>
</dbReference>
<sequence length="894" mass="102712">MTRGTTPYDPISKNVRGNDDLDFQFLREKGISMIREMSHSLWTDYNTHDPGITLLEVLSYAITDLGYRLSLPVQDLIFDGDKRNFLSDHFHLAPDVLPCKALTELDYRMLFIDLKGVRNCWLHPYTKTVYADCKNHILSYQPDIWEGLAQKDRQSFELKGLYHILLDLEPGVSLAAIKKQVFRLYHAHRNLCEDLVEVSEVLPHQIQVCAVIDVAPESDEEQISATIQWNIEQYFAPDLRFYSFREMLEKGYPTDQIVEGPLLKHGFLDPEEVKQTTLRTEVRQSDIIQLIMNVPGVNFVRDIRINTCDESGDNGAWVVPIDPGKKPKLCDSSKFNFYKGLLPVNVDEDRVRTIKNELQNEQYRKQYEERSKTYPFPQPESYALGEFFSVRNDFPEVYGVGPIGLPESASVEQKAKVKQFKAYLTFFDQILASYFKHVSQVKSLLSVFTTAEKTYFSQAVTDIGDQEGFLPDMYADESFQESLLSPFDQANARNQKIKDHLLARFAEKFSDYAFLMKKIYGSGVNQQVLDTKAHFLKEYGSFSSSRATAMNYYRQPIENLWNTTNTSGFERRVALLAGVRKFMRKNLARSFVEIYPLTNAEGNAVYRWRIRDQRRSVLLSSTDDYPSRTAAHQEIYLTIQLVKAFPKEALERYFQDLEGIPEDVFSVGCFRVTLSPSGRFSFSIVDPSVQDAASPDYIIASQYRYYSFPNFPAALLAFKDFMDLEFDDEGMFLVENILTRPDFNPEGGEEKTFLPFCEADCKPGSCLDPYSFRVTVVLPGNTFRFADRDFRDYLENLIREELPAHVLAKICWIGKPQTGNQDQPDQLAQFEEAYRDFLVGLSQGSYSAHKAFIQTLAELRSIYPTGTLYNCEKEDESNALRDTIIIGRTNLGTI</sequence>
<organism evidence="1 2">
    <name type="scientific">Cyclobacterium xiamenense</name>
    <dbReference type="NCBI Taxonomy" id="1297121"/>
    <lineage>
        <taxon>Bacteria</taxon>
        <taxon>Pseudomonadati</taxon>
        <taxon>Bacteroidota</taxon>
        <taxon>Cytophagia</taxon>
        <taxon>Cytophagales</taxon>
        <taxon>Cyclobacteriaceae</taxon>
        <taxon>Cyclobacterium</taxon>
    </lineage>
</organism>
<dbReference type="AlphaFoldDB" id="A0A1H6TYA2"/>
<dbReference type="EMBL" id="FNZH01000001">
    <property type="protein sequence ID" value="SEI85023.1"/>
    <property type="molecule type" value="Genomic_DNA"/>
</dbReference>
<name>A0A1H6TYA2_9BACT</name>
<keyword evidence="2" id="KW-1185">Reference proteome</keyword>
<dbReference type="OrthoDB" id="8263000at2"/>
<gene>
    <name evidence="1" type="ORF">SAMN05192553_101532</name>
</gene>